<accession>A0A0P1LL09</accession>
<accession>A0A0P1LYK3</accession>
<name>A0A0P1LLZ4_9BACT</name>
<proteinExistence type="predicted"/>
<accession>A0A0P1LYR8</accession>
<dbReference type="Pfam" id="PF13439">
    <property type="entry name" value="Glyco_transf_4"/>
    <property type="match status" value="1"/>
</dbReference>
<dbReference type="EMBL" id="CZVI01000012">
    <property type="protein sequence ID" value="CUS87274.1"/>
    <property type="molecule type" value="Genomic_DNA"/>
</dbReference>
<dbReference type="PANTHER" id="PTHR12526:SF630">
    <property type="entry name" value="GLYCOSYLTRANSFERASE"/>
    <property type="match status" value="1"/>
</dbReference>
<evidence type="ECO:0000313" key="6">
    <source>
        <dbReference type="Proteomes" id="UP000182200"/>
    </source>
</evidence>
<evidence type="ECO:0000313" key="5">
    <source>
        <dbReference type="Proteomes" id="UP000182011"/>
    </source>
</evidence>
<dbReference type="CDD" id="cd03801">
    <property type="entry name" value="GT4_PimA-like"/>
    <property type="match status" value="1"/>
</dbReference>
<dbReference type="InterPro" id="IPR028098">
    <property type="entry name" value="Glyco_trans_4-like_N"/>
</dbReference>
<dbReference type="RefSeq" id="WP_047134878.1">
    <property type="nucleotide sequence ID" value="NZ_CZVI01000012.1"/>
</dbReference>
<accession>A0A0P1P118</accession>
<dbReference type="AlphaFoldDB" id="A0A0P1LLZ4"/>
<sequence>MNPKLELLYVISRLSWGGLEMNILRLANEMIKRGHSVTIACNLKGRLFQELVKIFNGEKRKIETVGLSSNFAENLATLLKILKQKQFSIIHIFNSSDLKLVSLAVILQAGNQALILDPQIGVGVSKKDLLHKIFYKKVDTVIAISKDVANGFLQNLPIDENKLKLIYPGVDVGKFRFSEQSRKKIRDEFNLEDEVVIGVISRFSPGKGHEELFKAFKILKDEFNNVKLLVVGEPTVGEVSYFKGLQKLAEELGINDKTIWTGFRKDVQDVLCAIDIFVAPSHAEAFGLSLVEAMATELPVVATRSAGFLDIISDGIDGLFFEKGNYEDLAEKIKLLIKNKELAKQLGKRARETVCEKFSFERYLNEIEALYLDLVKSKQTEVRDVQHSKP</sequence>
<reference evidence="4 5" key="2">
    <citation type="submission" date="2015-11" db="EMBL/GenBank/DDBJ databases">
        <authorList>
            <person name="Zhang Y."/>
            <person name="Guo Z."/>
        </authorList>
    </citation>
    <scope>NUCLEOTIDE SEQUENCE [LARGE SCALE GENOMIC DNA]</scope>
    <source>
        <strain evidence="4">JGI-4</strain>
    </source>
</reference>
<dbReference type="OrthoDB" id="7560678at2"/>
<dbReference type="SUPFAM" id="SSF53756">
    <property type="entry name" value="UDP-Glycosyltransferase/glycogen phosphorylase"/>
    <property type="match status" value="1"/>
</dbReference>
<gene>
    <name evidence="4" type="ORF">JGI4_00754</name>
    <name evidence="3" type="ORF">JGI8_01091</name>
</gene>
<keyword evidence="6" id="KW-1185">Reference proteome</keyword>
<keyword evidence="4" id="KW-0808">Transferase</keyword>
<feature type="domain" description="Glycosyltransferase subfamily 4-like N-terminal" evidence="2">
    <location>
        <begin position="16"/>
        <end position="172"/>
    </location>
</feature>
<organism evidence="4 5">
    <name type="scientific">Candidatus Kryptonium thompsonii</name>
    <dbReference type="NCBI Taxonomy" id="1633631"/>
    <lineage>
        <taxon>Bacteria</taxon>
        <taxon>Pseudomonadati</taxon>
        <taxon>Candidatus Kryptoniota</taxon>
        <taxon>Candidatus Kryptonium</taxon>
    </lineage>
</organism>
<evidence type="ECO:0000259" key="2">
    <source>
        <dbReference type="Pfam" id="PF13439"/>
    </source>
</evidence>
<accession>A0A0P1LUP7</accession>
<reference evidence="3 6" key="1">
    <citation type="submission" date="2015-11" db="EMBL/GenBank/DDBJ databases">
        <authorList>
            <person name="Varghese N."/>
        </authorList>
    </citation>
    <scope>NUCLEOTIDE SEQUENCE [LARGE SCALE GENOMIC DNA]</scope>
    <source>
        <strain evidence="3 6">JGI-8</strain>
    </source>
</reference>
<dbReference type="STRING" id="1633631.GCA_001442925_00754"/>
<evidence type="ECO:0000313" key="4">
    <source>
        <dbReference type="EMBL" id="CUU03468.1"/>
    </source>
</evidence>
<accession>A0A0S4MWY9</accession>
<feature type="domain" description="Glycosyl transferase family 1" evidence="1">
    <location>
        <begin position="182"/>
        <end position="352"/>
    </location>
</feature>
<dbReference type="Proteomes" id="UP000182011">
    <property type="component" value="Unassembled WGS sequence"/>
</dbReference>
<dbReference type="Pfam" id="PF00534">
    <property type="entry name" value="Glycos_transf_1"/>
    <property type="match status" value="1"/>
</dbReference>
<dbReference type="Gene3D" id="3.40.50.2000">
    <property type="entry name" value="Glycogen Phosphorylase B"/>
    <property type="match status" value="2"/>
</dbReference>
<evidence type="ECO:0000313" key="3">
    <source>
        <dbReference type="EMBL" id="CUS87274.1"/>
    </source>
</evidence>
<accession>A0A0N7MUB6</accession>
<dbReference type="GO" id="GO:0016757">
    <property type="term" value="F:glycosyltransferase activity"/>
    <property type="evidence" value="ECO:0007669"/>
    <property type="project" value="InterPro"/>
</dbReference>
<dbReference type="Proteomes" id="UP000182200">
    <property type="component" value="Unassembled WGS sequence"/>
</dbReference>
<dbReference type="InterPro" id="IPR001296">
    <property type="entry name" value="Glyco_trans_1"/>
</dbReference>
<accession>A0A0P1MSR7</accession>
<accession>A0A0P1LLZ4</accession>
<evidence type="ECO:0000259" key="1">
    <source>
        <dbReference type="Pfam" id="PF00534"/>
    </source>
</evidence>
<dbReference type="PANTHER" id="PTHR12526">
    <property type="entry name" value="GLYCOSYLTRANSFERASE"/>
    <property type="match status" value="1"/>
</dbReference>
<protein>
    <submittedName>
        <fullName evidence="4">Glycosyltransferase involved in cell wall bisynthesis</fullName>
    </submittedName>
</protein>
<dbReference type="EMBL" id="FAOP01000004">
    <property type="protein sequence ID" value="CUU03468.1"/>
    <property type="molecule type" value="Genomic_DNA"/>
</dbReference>